<feature type="compositionally biased region" description="Acidic residues" evidence="1">
    <location>
        <begin position="42"/>
        <end position="51"/>
    </location>
</feature>
<comment type="caution">
    <text evidence="4">The sequence shown here is derived from an EMBL/GenBank/DDBJ whole genome shotgun (WGS) entry which is preliminary data.</text>
</comment>
<feature type="compositionally biased region" description="Low complexity" evidence="1">
    <location>
        <begin position="25"/>
        <end position="35"/>
    </location>
</feature>
<sequence>MKKRALTLLLTVALSAGLLAGCGSSSDSSTAASDSQTNAETTDSESDDIAEAADTASDSKGSLRVLGWNSMVGHIDSALAYAAGYYADEGLDVEMTYNNSNPDNIQALLQDKADLVSAGATAVLNYIDQGSDIVIIGGQMSEGASLYALPDRASEFTELNEETLAGKKVGVTRLNTGDIAFRKMLKDRGVDVSKIEFVELDSQATVVEAVKKGEVDLGIAFLTYRQSAEAQGLVPVSYLDGEDEWPGFICCRMFTTREKLEANRDAYVAALKANIRAYELMQTNEDETIKYALQELETDEDTIRSQVYEYGHIGFSPNPDVKDTDQFFQAMVDIGYSEGNVDMKDYIDSTVFEDALNELLQEDPDNEVYLQLQAEDQATNQD</sequence>
<dbReference type="PANTHER" id="PTHR30024">
    <property type="entry name" value="ALIPHATIC SULFONATES-BINDING PROTEIN-RELATED"/>
    <property type="match status" value="1"/>
</dbReference>
<reference evidence="4 5" key="1">
    <citation type="submission" date="2021-10" db="EMBL/GenBank/DDBJ databases">
        <title>Anaerobic single-cell dispensing facilitates the cultivation of human gut bacteria.</title>
        <authorList>
            <person name="Afrizal A."/>
        </authorList>
    </citation>
    <scope>NUCLEOTIDE SEQUENCE [LARGE SCALE GENOMIC DNA]</scope>
    <source>
        <strain evidence="4 5">CLA-AA-H276</strain>
    </source>
</reference>
<keyword evidence="5" id="KW-1185">Reference proteome</keyword>
<evidence type="ECO:0000256" key="2">
    <source>
        <dbReference type="SAM" id="SignalP"/>
    </source>
</evidence>
<dbReference type="EMBL" id="JAJEPS010000002">
    <property type="protein sequence ID" value="MCC2125227.1"/>
    <property type="molecule type" value="Genomic_DNA"/>
</dbReference>
<protein>
    <submittedName>
        <fullName evidence="4">ABC transporter substrate-binding protein</fullName>
    </submittedName>
</protein>
<evidence type="ECO:0000313" key="4">
    <source>
        <dbReference type="EMBL" id="MCC2125227.1"/>
    </source>
</evidence>
<proteinExistence type="predicted"/>
<feature type="domain" description="SsuA/THI5-like" evidence="3">
    <location>
        <begin position="75"/>
        <end position="287"/>
    </location>
</feature>
<feature type="region of interest" description="Disordered" evidence="1">
    <location>
        <begin position="25"/>
        <end position="55"/>
    </location>
</feature>
<dbReference type="Proteomes" id="UP001198220">
    <property type="component" value="Unassembled WGS sequence"/>
</dbReference>
<name>A0AAE3D9Z0_9FIRM</name>
<dbReference type="PROSITE" id="PS51257">
    <property type="entry name" value="PROKAR_LIPOPROTEIN"/>
    <property type="match status" value="1"/>
</dbReference>
<dbReference type="RefSeq" id="WP_308458689.1">
    <property type="nucleotide sequence ID" value="NZ_JAJEPS010000002.1"/>
</dbReference>
<accession>A0AAE3D9Z0</accession>
<dbReference type="AlphaFoldDB" id="A0AAE3D9Z0"/>
<organism evidence="4 5">
    <name type="scientific">Hominiventricola filiformis</name>
    <dbReference type="NCBI Taxonomy" id="2885352"/>
    <lineage>
        <taxon>Bacteria</taxon>
        <taxon>Bacillati</taxon>
        <taxon>Bacillota</taxon>
        <taxon>Clostridia</taxon>
        <taxon>Lachnospirales</taxon>
        <taxon>Lachnospiraceae</taxon>
        <taxon>Hominiventricola</taxon>
    </lineage>
</organism>
<dbReference type="Gene3D" id="3.40.190.10">
    <property type="entry name" value="Periplasmic binding protein-like II"/>
    <property type="match status" value="2"/>
</dbReference>
<evidence type="ECO:0000313" key="5">
    <source>
        <dbReference type="Proteomes" id="UP001198220"/>
    </source>
</evidence>
<evidence type="ECO:0000256" key="1">
    <source>
        <dbReference type="SAM" id="MobiDB-lite"/>
    </source>
</evidence>
<dbReference type="Pfam" id="PF09084">
    <property type="entry name" value="NMT1"/>
    <property type="match status" value="1"/>
</dbReference>
<dbReference type="PANTHER" id="PTHR30024:SF42">
    <property type="entry name" value="ALIPHATIC SULFONATES-BINDING PROTEIN-RELATED"/>
    <property type="match status" value="1"/>
</dbReference>
<dbReference type="InterPro" id="IPR015168">
    <property type="entry name" value="SsuA/THI5"/>
</dbReference>
<dbReference type="SUPFAM" id="SSF53850">
    <property type="entry name" value="Periplasmic binding protein-like II"/>
    <property type="match status" value="1"/>
</dbReference>
<feature type="chain" id="PRO_5042254246" evidence="2">
    <location>
        <begin position="21"/>
        <end position="382"/>
    </location>
</feature>
<evidence type="ECO:0000259" key="3">
    <source>
        <dbReference type="Pfam" id="PF09084"/>
    </source>
</evidence>
<gene>
    <name evidence="4" type="ORF">LKD36_03425</name>
</gene>
<keyword evidence="2" id="KW-0732">Signal</keyword>
<feature type="signal peptide" evidence="2">
    <location>
        <begin position="1"/>
        <end position="20"/>
    </location>
</feature>